<name>A0A433SHI5_9BURK</name>
<comment type="caution">
    <text evidence="2">The sequence shown here is derived from an EMBL/GenBank/DDBJ whole genome shotgun (WGS) entry which is preliminary data.</text>
</comment>
<keyword evidence="1" id="KW-0812">Transmembrane</keyword>
<accession>A0A433SHI5</accession>
<evidence type="ECO:0000256" key="1">
    <source>
        <dbReference type="SAM" id="Phobius"/>
    </source>
</evidence>
<dbReference type="AlphaFoldDB" id="A0A433SHI5"/>
<reference evidence="2 3" key="1">
    <citation type="submission" date="2018-01" db="EMBL/GenBank/DDBJ databases">
        <title>Saezia sanguinis gen. nov., sp. nov., in the order Burkholderiales isolated from human blood.</title>
        <authorList>
            <person name="Medina-Pascual M.J."/>
            <person name="Valdezate S."/>
            <person name="Monzon S."/>
            <person name="Cuesta I."/>
            <person name="Carrasco G."/>
            <person name="Villalon P."/>
            <person name="Saez-Nieto J.A."/>
        </authorList>
    </citation>
    <scope>NUCLEOTIDE SEQUENCE [LARGE SCALE GENOMIC DNA]</scope>
    <source>
        <strain evidence="2 3">CNM695-12</strain>
    </source>
</reference>
<proteinExistence type="predicted"/>
<keyword evidence="1" id="KW-0472">Membrane</keyword>
<evidence type="ECO:0000313" key="3">
    <source>
        <dbReference type="Proteomes" id="UP000286947"/>
    </source>
</evidence>
<keyword evidence="3" id="KW-1185">Reference proteome</keyword>
<dbReference type="OrthoDB" id="5298497at2"/>
<feature type="transmembrane region" description="Helical" evidence="1">
    <location>
        <begin position="48"/>
        <end position="68"/>
    </location>
</feature>
<keyword evidence="1" id="KW-1133">Transmembrane helix</keyword>
<evidence type="ECO:0000313" key="2">
    <source>
        <dbReference type="EMBL" id="RUS68193.1"/>
    </source>
</evidence>
<feature type="transmembrane region" description="Helical" evidence="1">
    <location>
        <begin position="20"/>
        <end position="42"/>
    </location>
</feature>
<dbReference type="EMBL" id="PQSP01000001">
    <property type="protein sequence ID" value="RUS68193.1"/>
    <property type="molecule type" value="Genomic_DNA"/>
</dbReference>
<dbReference type="RefSeq" id="WP_126978140.1">
    <property type="nucleotide sequence ID" value="NZ_PQSP01000001.1"/>
</dbReference>
<dbReference type="Proteomes" id="UP000286947">
    <property type="component" value="Unassembled WGS sequence"/>
</dbReference>
<organism evidence="2 3">
    <name type="scientific">Saezia sanguinis</name>
    <dbReference type="NCBI Taxonomy" id="1965230"/>
    <lineage>
        <taxon>Bacteria</taxon>
        <taxon>Pseudomonadati</taxon>
        <taxon>Pseudomonadota</taxon>
        <taxon>Betaproteobacteria</taxon>
        <taxon>Burkholderiales</taxon>
        <taxon>Saeziaceae</taxon>
        <taxon>Saezia</taxon>
    </lineage>
</organism>
<protein>
    <submittedName>
        <fullName evidence="2">Uncharacterized protein</fullName>
    </submittedName>
</protein>
<dbReference type="PANTHER" id="PTHR34351">
    <property type="entry name" value="SLR1927 PROTEIN-RELATED"/>
    <property type="match status" value="1"/>
</dbReference>
<dbReference type="PANTHER" id="PTHR34351:SF1">
    <property type="entry name" value="SLR1927 PROTEIN"/>
    <property type="match status" value="1"/>
</dbReference>
<gene>
    <name evidence="2" type="ORF">CUZ56_00680</name>
</gene>
<sequence>MPHRPRQATPSHHLRLRNIYVLPTRAGFMLLATLLLLLVTSINFQLNLGYALTFLITGAAAASVFTAYRTLRNLSLGMRGITPTFAGQNLQFTVVIDNPDKRAHYGIGLAIDVYGLRYEKNEWTWTDIPANETATITLSVMANERGWLGVPQLAILTRFPMGVFRTWSVWQPAAAGLVYPAAEIKAPVLPTNQLHEQSPGQNTAQKWVGDEYDGTRPYQPGDPLKRIVWKKVLASGELVSRQTASFESNELWLSLQSTRLSMLEAQLSRLTTWVLQAHGLGIAYGLQLGNLRIPPATGEAHQLRCLRELALYQRPQTQPNMPDEG</sequence>